<keyword evidence="3" id="KW-1185">Reference proteome</keyword>
<dbReference type="AlphaFoldDB" id="A0A9Q3GW68"/>
<protein>
    <recommendedName>
        <fullName evidence="1">CFA20 domain-containing protein</fullName>
    </recommendedName>
</protein>
<accession>A0A9Q3GW68</accession>
<comment type="caution">
    <text evidence="2">The sequence shown here is derived from an EMBL/GenBank/DDBJ whole genome shotgun (WGS) entry which is preliminary data.</text>
</comment>
<dbReference type="PANTHER" id="PTHR12458">
    <property type="entry name" value="ORF PROTEIN"/>
    <property type="match status" value="1"/>
</dbReference>
<reference evidence="2" key="1">
    <citation type="submission" date="2021-03" db="EMBL/GenBank/DDBJ databases">
        <title>Draft genome sequence of rust myrtle Austropuccinia psidii MF-1, a brazilian biotype.</title>
        <authorList>
            <person name="Quecine M.C."/>
            <person name="Pachon D.M.R."/>
            <person name="Bonatelli M.L."/>
            <person name="Correr F.H."/>
            <person name="Franceschini L.M."/>
            <person name="Leite T.F."/>
            <person name="Margarido G.R.A."/>
            <person name="Almeida C.A."/>
            <person name="Ferrarezi J.A."/>
            <person name="Labate C.A."/>
        </authorList>
    </citation>
    <scope>NUCLEOTIDE SEQUENCE</scope>
    <source>
        <strain evidence="2">MF-1</strain>
    </source>
</reference>
<proteinExistence type="predicted"/>
<evidence type="ECO:0000313" key="3">
    <source>
        <dbReference type="Proteomes" id="UP000765509"/>
    </source>
</evidence>
<dbReference type="InterPro" id="IPR007714">
    <property type="entry name" value="CFA20_dom"/>
</dbReference>
<feature type="domain" description="CFA20" evidence="1">
    <location>
        <begin position="94"/>
        <end position="234"/>
    </location>
</feature>
<name>A0A9Q3GW68_9BASI</name>
<dbReference type="Proteomes" id="UP000765509">
    <property type="component" value="Unassembled WGS sequence"/>
</dbReference>
<dbReference type="InterPro" id="IPR040441">
    <property type="entry name" value="CFA20/CFAP20DC"/>
</dbReference>
<gene>
    <name evidence="2" type="ORF">O181_022273</name>
</gene>
<dbReference type="Pfam" id="PF05018">
    <property type="entry name" value="CFA20_dom"/>
    <property type="match status" value="1"/>
</dbReference>
<dbReference type="OrthoDB" id="7486196at2759"/>
<organism evidence="2 3">
    <name type="scientific">Austropuccinia psidii MF-1</name>
    <dbReference type="NCBI Taxonomy" id="1389203"/>
    <lineage>
        <taxon>Eukaryota</taxon>
        <taxon>Fungi</taxon>
        <taxon>Dikarya</taxon>
        <taxon>Basidiomycota</taxon>
        <taxon>Pucciniomycotina</taxon>
        <taxon>Pucciniomycetes</taxon>
        <taxon>Pucciniales</taxon>
        <taxon>Sphaerophragmiaceae</taxon>
        <taxon>Austropuccinia</taxon>
    </lineage>
</organism>
<evidence type="ECO:0000259" key="1">
    <source>
        <dbReference type="Pfam" id="PF05018"/>
    </source>
</evidence>
<evidence type="ECO:0000313" key="2">
    <source>
        <dbReference type="EMBL" id="MBW0482558.1"/>
    </source>
</evidence>
<sequence>MKVIYDDAIQQSPLVIFSSLPISSPFDHASLSIDPQLSSDSFIALLDDTTNRVARSSSDQPLIYYHPSHSPSPQELKKPHPSNLLGSQDPLCPIRSVVLHLQAPNCLNTFIRFPPLDKSCLYNTVLGVQLPFLHLQIKPLNHTFMIEVGVTDQAGDRIVIRCSNFQTEARQYSRPKSSPQLIHIPIVFPSPKSPAQTSWTDLLIPLANLIPSKYQSTDFIKVHANIRLRRIYFTIDGKQPTLDSNRDRNQYDEDVKQVIQTEDSNIQSITSLFRPELLLFQGHQSADD</sequence>
<dbReference type="EMBL" id="AVOT02006837">
    <property type="protein sequence ID" value="MBW0482558.1"/>
    <property type="molecule type" value="Genomic_DNA"/>
</dbReference>